<feature type="region of interest" description="Disordered" evidence="1">
    <location>
        <begin position="40"/>
        <end position="70"/>
    </location>
</feature>
<organism evidence="2 3">
    <name type="scientific">Pteropus alecto</name>
    <name type="common">Black flying fox</name>
    <dbReference type="NCBI Taxonomy" id="9402"/>
    <lineage>
        <taxon>Eukaryota</taxon>
        <taxon>Metazoa</taxon>
        <taxon>Chordata</taxon>
        <taxon>Craniata</taxon>
        <taxon>Vertebrata</taxon>
        <taxon>Euteleostomi</taxon>
        <taxon>Mammalia</taxon>
        <taxon>Eutheria</taxon>
        <taxon>Laurasiatheria</taxon>
        <taxon>Chiroptera</taxon>
        <taxon>Yinpterochiroptera</taxon>
        <taxon>Pteropodoidea</taxon>
        <taxon>Pteropodidae</taxon>
        <taxon>Pteropodinae</taxon>
        <taxon>Pteropus</taxon>
    </lineage>
</organism>
<evidence type="ECO:0000313" key="2">
    <source>
        <dbReference type="EMBL" id="ELK08532.1"/>
    </source>
</evidence>
<evidence type="ECO:0000313" key="3">
    <source>
        <dbReference type="Proteomes" id="UP000010552"/>
    </source>
</evidence>
<dbReference type="EMBL" id="KB030886">
    <property type="protein sequence ID" value="ELK08532.1"/>
    <property type="molecule type" value="Genomic_DNA"/>
</dbReference>
<evidence type="ECO:0000256" key="1">
    <source>
        <dbReference type="SAM" id="MobiDB-lite"/>
    </source>
</evidence>
<gene>
    <name evidence="2" type="ORF">PAL_GLEAN10021343</name>
</gene>
<dbReference type="AlphaFoldDB" id="L5KB03"/>
<accession>L5KB03</accession>
<dbReference type="InParanoid" id="L5KB03"/>
<protein>
    <submittedName>
        <fullName evidence="2">Uncharacterized protein</fullName>
    </submittedName>
</protein>
<proteinExistence type="predicted"/>
<reference evidence="3" key="1">
    <citation type="journal article" date="2013" name="Science">
        <title>Comparative analysis of bat genomes provides insight into the evolution of flight and immunity.</title>
        <authorList>
            <person name="Zhang G."/>
            <person name="Cowled C."/>
            <person name="Shi Z."/>
            <person name="Huang Z."/>
            <person name="Bishop-Lilly K.A."/>
            <person name="Fang X."/>
            <person name="Wynne J.W."/>
            <person name="Xiong Z."/>
            <person name="Baker M.L."/>
            <person name="Zhao W."/>
            <person name="Tachedjian M."/>
            <person name="Zhu Y."/>
            <person name="Zhou P."/>
            <person name="Jiang X."/>
            <person name="Ng J."/>
            <person name="Yang L."/>
            <person name="Wu L."/>
            <person name="Xiao J."/>
            <person name="Feng Y."/>
            <person name="Chen Y."/>
            <person name="Sun X."/>
            <person name="Zhang Y."/>
            <person name="Marsh G.A."/>
            <person name="Crameri G."/>
            <person name="Broder C.C."/>
            <person name="Frey K.G."/>
            <person name="Wang L.F."/>
            <person name="Wang J."/>
        </authorList>
    </citation>
    <scope>NUCLEOTIDE SEQUENCE [LARGE SCALE GENOMIC DNA]</scope>
</reference>
<feature type="region of interest" description="Disordered" evidence="1">
    <location>
        <begin position="117"/>
        <end position="159"/>
    </location>
</feature>
<dbReference type="Proteomes" id="UP000010552">
    <property type="component" value="Unassembled WGS sequence"/>
</dbReference>
<sequence>MILAQRNWGKLDGDCDPFWAGEEGIAAKVLTKSETLLIPKVHTRREPAKESYPPRPSDEDRRSVRGSAARAELRSVRRCRSPQAGCCLFRCACSIGQPKPAASGNRRKVALVRGGLGMIRPAPRPGPGRGAGKGAGPPSVHGALQPMRFPPHWVQIPGD</sequence>
<keyword evidence="3" id="KW-1185">Reference proteome</keyword>
<name>L5KB03_PTEAL</name>